<evidence type="ECO:0000256" key="1">
    <source>
        <dbReference type="ARBA" id="ARBA00022527"/>
    </source>
</evidence>
<sequence>MSDTANAEVVDDPTTPPIAVENAETFGNSTENATFFHGVNLRTQPVLTKRGRKTGKIVSRVFVILEGYLFYFQHPAASAPCGVLALQNAEYFVHSYASSALLGNFCIELRSPLRAWGTLILHFHGYTPMAIHEIKQMMNAAGAYPRRNQFDKNGVEIENSRRSPKQRRPSRLITLSSISSLIPHWARRNGAGRNSISGREEDSVLMLESETEFDADADNVNSNSTAESNTVVCRVTRGSRTSLLKVNLRNTSISGEPSDGNREGRRPSNHQYLPLCQNTRLSFTQRGQPRRHFSLDEQEELVAEQDISPEHCHELCVNGFVENAGRRLFHFIWPWEGLQHLRPNRRQSDAALRFSVVVQSTNQRAQGPRIRFVSAFEPSRQFDSTTMAMMRQWVSPQHQQMLAICAADVPTARAAVTAVAGERSVSTSSVRRNSINVASLQMALSRLHNSGTQTPAAVAPLELTPPSSTASRSFSLKVIPPMTTSSNTKSASPPKLAMPSTSPPKSGSRLPSPTSIMSKAKAMAQRAASPVNSPAPSTLAAAPTVAKIANPPSPAKKGPAPAASVPVVTDIRLVQAVSIAESYSGGYMLRQYEPLKVIGRGGFGHVMVARHQPSGSLVAIKTLSKRAIAAQNQVQHSRAEKTVLTHCRDHPFIVKMHACFQTIDHLHIVLDYCPGGELFFHLSQHGHFTEPVAAFYLAEVLLALEHLHQHDIIYRDLKPENILLDQQGHVRLADFGLSKPGVDDWTLALTFCGSKDYIAPEVLALGERPSSSSSSTSSPPGRGYGKSVDFWALGCMLFEMLTGQPPFYNATSRTQLYSMIMDGAVSFPPNLSDEARNLMECLLRTDPWERLGARRASGGGATAVKQHPFFAKHHIDWTKLLNRTLRAPPLRPRSGAFANFDSEFTSMAIHGIDSMVKFPEKIPMDYQLFDNYNWEPPKPNT</sequence>
<dbReference type="InterPro" id="IPR017441">
    <property type="entry name" value="Protein_kinase_ATP_BS"/>
</dbReference>
<feature type="compositionally biased region" description="Polar residues" evidence="8">
    <location>
        <begin position="482"/>
        <end position="491"/>
    </location>
</feature>
<name>A0A6A3MZV6_9STRA</name>
<evidence type="ECO:0000256" key="3">
    <source>
        <dbReference type="ARBA" id="ARBA00022679"/>
    </source>
</evidence>
<dbReference type="FunFam" id="3.30.200.20:FF:000042">
    <property type="entry name" value="Aurora kinase A"/>
    <property type="match status" value="1"/>
</dbReference>
<evidence type="ECO:0000256" key="5">
    <source>
        <dbReference type="ARBA" id="ARBA00022777"/>
    </source>
</evidence>
<dbReference type="SMART" id="SM00220">
    <property type="entry name" value="S_TKc"/>
    <property type="match status" value="1"/>
</dbReference>
<dbReference type="FunFam" id="1.10.510.10:FF:000048">
    <property type="entry name" value="Protein kinase C"/>
    <property type="match status" value="1"/>
</dbReference>
<proteinExistence type="predicted"/>
<feature type="compositionally biased region" description="Polar residues" evidence="8">
    <location>
        <begin position="499"/>
        <end position="517"/>
    </location>
</feature>
<dbReference type="PROSITE" id="PS00108">
    <property type="entry name" value="PROTEIN_KINASE_ST"/>
    <property type="match status" value="1"/>
</dbReference>
<dbReference type="InterPro" id="IPR008271">
    <property type="entry name" value="Ser/Thr_kinase_AS"/>
</dbReference>
<dbReference type="InterPro" id="IPR000961">
    <property type="entry name" value="AGC-kinase_C"/>
</dbReference>
<evidence type="ECO:0008006" key="13">
    <source>
        <dbReference type="Google" id="ProtNLM"/>
    </source>
</evidence>
<reference evidence="11 12" key="1">
    <citation type="submission" date="2018-09" db="EMBL/GenBank/DDBJ databases">
        <title>Genomic investigation of the strawberry pathogen Phytophthora fragariae indicates pathogenicity is determined by transcriptional variation in three key races.</title>
        <authorList>
            <person name="Adams T.M."/>
            <person name="Armitage A.D."/>
            <person name="Sobczyk M.K."/>
            <person name="Bates H.J."/>
            <person name="Dunwell J.M."/>
            <person name="Nellist C.F."/>
            <person name="Harrison R.J."/>
        </authorList>
    </citation>
    <scope>NUCLEOTIDE SEQUENCE [LARGE SCALE GENOMIC DNA]</scope>
    <source>
        <strain evidence="11 12">SCRP324</strain>
    </source>
</reference>
<organism evidence="11 12">
    <name type="scientific">Phytophthora rubi</name>
    <dbReference type="NCBI Taxonomy" id="129364"/>
    <lineage>
        <taxon>Eukaryota</taxon>
        <taxon>Sar</taxon>
        <taxon>Stramenopiles</taxon>
        <taxon>Oomycota</taxon>
        <taxon>Peronosporomycetes</taxon>
        <taxon>Peronosporales</taxon>
        <taxon>Peronosporaceae</taxon>
        <taxon>Phytophthora</taxon>
    </lineage>
</organism>
<evidence type="ECO:0000256" key="4">
    <source>
        <dbReference type="ARBA" id="ARBA00022741"/>
    </source>
</evidence>
<feature type="domain" description="AGC-kinase C-terminal" evidence="10">
    <location>
        <begin position="873"/>
        <end position="941"/>
    </location>
</feature>
<evidence type="ECO:0000259" key="9">
    <source>
        <dbReference type="PROSITE" id="PS50011"/>
    </source>
</evidence>
<keyword evidence="2" id="KW-0597">Phosphoprotein</keyword>
<dbReference type="PROSITE" id="PS51285">
    <property type="entry name" value="AGC_KINASE_CTER"/>
    <property type="match status" value="1"/>
</dbReference>
<evidence type="ECO:0000259" key="10">
    <source>
        <dbReference type="PROSITE" id="PS51285"/>
    </source>
</evidence>
<dbReference type="Gene3D" id="1.10.510.10">
    <property type="entry name" value="Transferase(Phosphotransferase) domain 1"/>
    <property type="match status" value="1"/>
</dbReference>
<dbReference type="InterPro" id="IPR011009">
    <property type="entry name" value="Kinase-like_dom_sf"/>
</dbReference>
<dbReference type="PROSITE" id="PS00107">
    <property type="entry name" value="PROTEIN_KINASE_ATP"/>
    <property type="match status" value="1"/>
</dbReference>
<comment type="caution">
    <text evidence="11">The sequence shown here is derived from an EMBL/GenBank/DDBJ whole genome shotgun (WGS) entry which is preliminary data.</text>
</comment>
<feature type="region of interest" description="Disordered" evidence="8">
    <location>
        <begin position="461"/>
        <end position="538"/>
    </location>
</feature>
<evidence type="ECO:0000256" key="7">
    <source>
        <dbReference type="PROSITE-ProRule" id="PRU10141"/>
    </source>
</evidence>
<feature type="compositionally biased region" description="Polar residues" evidence="8">
    <location>
        <begin position="465"/>
        <end position="474"/>
    </location>
</feature>
<dbReference type="PANTHER" id="PTHR24351">
    <property type="entry name" value="RIBOSOMAL PROTEIN S6 KINASE"/>
    <property type="match status" value="1"/>
</dbReference>
<evidence type="ECO:0000256" key="8">
    <source>
        <dbReference type="SAM" id="MobiDB-lite"/>
    </source>
</evidence>
<dbReference type="PROSITE" id="PS50011">
    <property type="entry name" value="PROTEIN_KINASE_DOM"/>
    <property type="match status" value="1"/>
</dbReference>
<dbReference type="CDD" id="cd05123">
    <property type="entry name" value="STKc_AGC"/>
    <property type="match status" value="1"/>
</dbReference>
<feature type="region of interest" description="Disordered" evidence="8">
    <location>
        <begin position="250"/>
        <end position="271"/>
    </location>
</feature>
<dbReference type="SUPFAM" id="SSF56112">
    <property type="entry name" value="Protein kinase-like (PK-like)"/>
    <property type="match status" value="1"/>
</dbReference>
<evidence type="ECO:0000256" key="2">
    <source>
        <dbReference type="ARBA" id="ARBA00022553"/>
    </source>
</evidence>
<dbReference type="AlphaFoldDB" id="A0A6A3MZV6"/>
<dbReference type="Proteomes" id="UP000435112">
    <property type="component" value="Unassembled WGS sequence"/>
</dbReference>
<keyword evidence="6 7" id="KW-0067">ATP-binding</keyword>
<dbReference type="Gene3D" id="3.30.200.20">
    <property type="entry name" value="Phosphorylase Kinase, domain 1"/>
    <property type="match status" value="1"/>
</dbReference>
<gene>
    <name evidence="11" type="ORF">PR002_g8203</name>
</gene>
<dbReference type="OrthoDB" id="63267at2759"/>
<dbReference type="InterPro" id="IPR000719">
    <property type="entry name" value="Prot_kinase_dom"/>
</dbReference>
<keyword evidence="1" id="KW-0723">Serine/threonine-protein kinase</keyword>
<dbReference type="Pfam" id="PF00069">
    <property type="entry name" value="Pkinase"/>
    <property type="match status" value="1"/>
</dbReference>
<keyword evidence="4 7" id="KW-0547">Nucleotide-binding</keyword>
<dbReference type="InterPro" id="IPR045270">
    <property type="entry name" value="STKc_AGC"/>
</dbReference>
<dbReference type="GO" id="GO:0005524">
    <property type="term" value="F:ATP binding"/>
    <property type="evidence" value="ECO:0007669"/>
    <property type="project" value="UniProtKB-UniRule"/>
</dbReference>
<keyword evidence="3" id="KW-0808">Transferase</keyword>
<feature type="binding site" evidence="7">
    <location>
        <position position="621"/>
    </location>
    <ligand>
        <name>ATP</name>
        <dbReference type="ChEBI" id="CHEBI:30616"/>
    </ligand>
</feature>
<evidence type="ECO:0000313" key="12">
    <source>
        <dbReference type="Proteomes" id="UP000435112"/>
    </source>
</evidence>
<evidence type="ECO:0000313" key="11">
    <source>
        <dbReference type="EMBL" id="KAE9034291.1"/>
    </source>
</evidence>
<dbReference type="EMBL" id="QXFU01000409">
    <property type="protein sequence ID" value="KAE9034291.1"/>
    <property type="molecule type" value="Genomic_DNA"/>
</dbReference>
<evidence type="ECO:0000256" key="6">
    <source>
        <dbReference type="ARBA" id="ARBA00022840"/>
    </source>
</evidence>
<feature type="domain" description="Protein kinase" evidence="9">
    <location>
        <begin position="592"/>
        <end position="870"/>
    </location>
</feature>
<accession>A0A6A3MZV6</accession>
<dbReference type="GO" id="GO:0004674">
    <property type="term" value="F:protein serine/threonine kinase activity"/>
    <property type="evidence" value="ECO:0007669"/>
    <property type="project" value="UniProtKB-KW"/>
</dbReference>
<protein>
    <recommendedName>
        <fullName evidence="13">AGC protein kinase</fullName>
    </recommendedName>
</protein>
<keyword evidence="5" id="KW-0418">Kinase</keyword>